<dbReference type="SUPFAM" id="SSF47954">
    <property type="entry name" value="Cyclin-like"/>
    <property type="match status" value="1"/>
</dbReference>
<dbReference type="InterPro" id="IPR031066">
    <property type="entry name" value="bHLH_ALC-like_plant"/>
</dbReference>
<evidence type="ECO:0000256" key="1">
    <source>
        <dbReference type="ARBA" id="ARBA00004123"/>
    </source>
</evidence>
<accession>A0A835PTY7</accession>
<evidence type="ECO:0000259" key="11">
    <source>
        <dbReference type="PROSITE" id="PS50888"/>
    </source>
</evidence>
<dbReference type="CDD" id="cd11445">
    <property type="entry name" value="bHLH_AtPIF_like"/>
    <property type="match status" value="1"/>
</dbReference>
<dbReference type="Pfam" id="PF00010">
    <property type="entry name" value="HLH"/>
    <property type="match status" value="1"/>
</dbReference>
<sequence>MSRCVPSWDIEEAPPFSATQPLLHHELHSLPSATAAAAAVPTTTDFDVAELTWKDGSLSMLSLPHTRVGKPVPRYPSAPIGGGFGCGTLECIVDQATRVGGLSRPSSTSDQGGWSGGEHADALVPSAAAAVMRSPERKRARVGDFKKSHCPSPGCIAKAAKGERTSVAVETCNIKGAGGVGAEELGFSNTRTASPGSAGDQLYVSDGTPDTDNGSFGVGRQPVVDDRDSVNLSLRSKTLPQDELGERGLRSSISTKRSRVAAVHNQSERKRRDKINQKMKALQKLLPNSSKTDKASMLDEVIEYLKVLQAQIQMMNRMGTIPMMLPIAIQQQQQLQMTMMANMATQMSRMGLSLGMMDPCLLAQSGHTGPQPILYPSGFLPFSPAATGAWEASPVDWMLPAVDRCVVPGMFSTFLGCPAQQQMGSEAYSRMAALYQQIDSPAFHRTEFSEPFLTAPDVDTETHDFHLSQQAPLRPLHFPLPRRRFPDSPAVGDLRPASLLDRAVARSRLLAASSADPSSMDARRRAFDSRRVLDMSIQSFLERIFRYARVAPPVFVVAYVYLDRLCHLNPGLRLSPWNVHQLTITSVVVASKLQDI</sequence>
<feature type="region of interest" description="Disordered" evidence="10">
    <location>
        <begin position="188"/>
        <end position="223"/>
    </location>
</feature>
<keyword evidence="9" id="KW-0131">Cell cycle</keyword>
<dbReference type="InterPro" id="IPR036915">
    <property type="entry name" value="Cyclin-like_sf"/>
</dbReference>
<evidence type="ECO:0000256" key="10">
    <source>
        <dbReference type="SAM" id="MobiDB-lite"/>
    </source>
</evidence>
<evidence type="ECO:0000256" key="2">
    <source>
        <dbReference type="ARBA" id="ARBA00005510"/>
    </source>
</evidence>
<dbReference type="GO" id="GO:0003677">
    <property type="term" value="F:DNA binding"/>
    <property type="evidence" value="ECO:0007669"/>
    <property type="project" value="UniProtKB-KW"/>
</dbReference>
<feature type="domain" description="BHLH" evidence="11">
    <location>
        <begin position="259"/>
        <end position="308"/>
    </location>
</feature>
<keyword evidence="5" id="KW-0805">Transcription regulation</keyword>
<dbReference type="InterPro" id="IPR036638">
    <property type="entry name" value="HLH_DNA-bd_sf"/>
</dbReference>
<evidence type="ECO:0000256" key="8">
    <source>
        <dbReference type="ARBA" id="ARBA00023242"/>
    </source>
</evidence>
<dbReference type="InterPro" id="IPR011598">
    <property type="entry name" value="bHLH_dom"/>
</dbReference>
<dbReference type="Proteomes" id="UP000639772">
    <property type="component" value="Chromosome 12"/>
</dbReference>
<gene>
    <name evidence="12" type="ORF">HPP92_022006</name>
</gene>
<evidence type="ECO:0000256" key="5">
    <source>
        <dbReference type="ARBA" id="ARBA00023015"/>
    </source>
</evidence>
<dbReference type="GO" id="GO:0046983">
    <property type="term" value="F:protein dimerization activity"/>
    <property type="evidence" value="ECO:0007669"/>
    <property type="project" value="InterPro"/>
</dbReference>
<dbReference type="InterPro" id="IPR047265">
    <property type="entry name" value="PIF1-like_bHLH"/>
</dbReference>
<dbReference type="FunFam" id="4.10.280.10:FF:000059">
    <property type="entry name" value="transcription factor UNE10 isoform X1"/>
    <property type="match status" value="1"/>
</dbReference>
<dbReference type="SMART" id="SM00353">
    <property type="entry name" value="HLH"/>
    <property type="match status" value="1"/>
</dbReference>
<comment type="caution">
    <text evidence="12">The sequence shown here is derived from an EMBL/GenBank/DDBJ whole genome shotgun (WGS) entry which is preliminary data.</text>
</comment>
<evidence type="ECO:0000256" key="9">
    <source>
        <dbReference type="ARBA" id="ARBA00023306"/>
    </source>
</evidence>
<dbReference type="EMBL" id="JADCNM010000012">
    <property type="protein sequence ID" value="KAG0458878.1"/>
    <property type="molecule type" value="Genomic_DNA"/>
</dbReference>
<comment type="similarity">
    <text evidence="3">Belongs to the cyclin family. Cyclin U/P subfamily.</text>
</comment>
<evidence type="ECO:0000313" key="12">
    <source>
        <dbReference type="EMBL" id="KAG0458878.1"/>
    </source>
</evidence>
<evidence type="ECO:0000256" key="4">
    <source>
        <dbReference type="ARBA" id="ARBA00022618"/>
    </source>
</evidence>
<dbReference type="Gene3D" id="4.10.280.10">
    <property type="entry name" value="Helix-loop-helix DNA-binding domain"/>
    <property type="match status" value="1"/>
</dbReference>
<feature type="region of interest" description="Disordered" evidence="10">
    <location>
        <begin position="253"/>
        <end position="273"/>
    </location>
</feature>
<keyword evidence="7" id="KW-0804">Transcription</keyword>
<dbReference type="OrthoDB" id="71302at2759"/>
<dbReference type="PANTHER" id="PTHR45855">
    <property type="entry name" value="TRANSCRIPTION FACTOR PIF1-RELATED"/>
    <property type="match status" value="1"/>
</dbReference>
<keyword evidence="8" id="KW-0539">Nucleus</keyword>
<dbReference type="PANTHER" id="PTHR45855:SF23">
    <property type="entry name" value="TRANSCRIPTION FACTOR MEE8-RELATED"/>
    <property type="match status" value="1"/>
</dbReference>
<comment type="similarity">
    <text evidence="2">Belongs to the bHLH protein family.</text>
</comment>
<dbReference type="AlphaFoldDB" id="A0A835PTY7"/>
<evidence type="ECO:0000256" key="7">
    <source>
        <dbReference type="ARBA" id="ARBA00023163"/>
    </source>
</evidence>
<dbReference type="Pfam" id="PF08613">
    <property type="entry name" value="Cyclin"/>
    <property type="match status" value="1"/>
</dbReference>
<evidence type="ECO:0000256" key="3">
    <source>
        <dbReference type="ARBA" id="ARBA00007215"/>
    </source>
</evidence>
<protein>
    <recommendedName>
        <fullName evidence="11">BHLH domain-containing protein</fullName>
    </recommendedName>
</protein>
<dbReference type="GO" id="GO:0051301">
    <property type="term" value="P:cell division"/>
    <property type="evidence" value="ECO:0007669"/>
    <property type="project" value="UniProtKB-KW"/>
</dbReference>
<evidence type="ECO:0000256" key="6">
    <source>
        <dbReference type="ARBA" id="ARBA00023125"/>
    </source>
</evidence>
<comment type="subcellular location">
    <subcellularLocation>
        <location evidence="1">Nucleus</location>
    </subcellularLocation>
</comment>
<dbReference type="SUPFAM" id="SSF47459">
    <property type="entry name" value="HLH, helix-loop-helix DNA-binding domain"/>
    <property type="match status" value="1"/>
</dbReference>
<feature type="region of interest" description="Disordered" evidence="10">
    <location>
        <begin position="101"/>
        <end position="120"/>
    </location>
</feature>
<dbReference type="GO" id="GO:0005634">
    <property type="term" value="C:nucleus"/>
    <property type="evidence" value="ECO:0007669"/>
    <property type="project" value="UniProtKB-SubCell"/>
</dbReference>
<organism evidence="12 13">
    <name type="scientific">Vanilla planifolia</name>
    <name type="common">Vanilla</name>
    <dbReference type="NCBI Taxonomy" id="51239"/>
    <lineage>
        <taxon>Eukaryota</taxon>
        <taxon>Viridiplantae</taxon>
        <taxon>Streptophyta</taxon>
        <taxon>Embryophyta</taxon>
        <taxon>Tracheophyta</taxon>
        <taxon>Spermatophyta</taxon>
        <taxon>Magnoliopsida</taxon>
        <taxon>Liliopsida</taxon>
        <taxon>Asparagales</taxon>
        <taxon>Orchidaceae</taxon>
        <taxon>Vanilloideae</taxon>
        <taxon>Vanilleae</taxon>
        <taxon>Vanilla</taxon>
    </lineage>
</organism>
<dbReference type="InterPro" id="IPR013922">
    <property type="entry name" value="Cyclin_PHO80-like"/>
</dbReference>
<name>A0A835PTY7_VANPL</name>
<proteinExistence type="inferred from homology"/>
<dbReference type="Gene3D" id="1.10.472.10">
    <property type="entry name" value="Cyclin-like"/>
    <property type="match status" value="1"/>
</dbReference>
<evidence type="ECO:0000313" key="13">
    <source>
        <dbReference type="Proteomes" id="UP000639772"/>
    </source>
</evidence>
<keyword evidence="6" id="KW-0238">DNA-binding</keyword>
<keyword evidence="4" id="KW-0132">Cell division</keyword>
<dbReference type="PROSITE" id="PS50888">
    <property type="entry name" value="BHLH"/>
    <property type="match status" value="1"/>
</dbReference>
<reference evidence="12 13" key="1">
    <citation type="journal article" date="2020" name="Nat. Food">
        <title>A phased Vanilla planifolia genome enables genetic improvement of flavour and production.</title>
        <authorList>
            <person name="Hasing T."/>
            <person name="Tang H."/>
            <person name="Brym M."/>
            <person name="Khazi F."/>
            <person name="Huang T."/>
            <person name="Chambers A.H."/>
        </authorList>
    </citation>
    <scope>NUCLEOTIDE SEQUENCE [LARGE SCALE GENOMIC DNA]</scope>
    <source>
        <tissue evidence="12">Leaf</tissue>
    </source>
</reference>
<dbReference type="GO" id="GO:0019901">
    <property type="term" value="F:protein kinase binding"/>
    <property type="evidence" value="ECO:0007669"/>
    <property type="project" value="InterPro"/>
</dbReference>